<keyword evidence="2" id="KW-0732">Signal</keyword>
<accession>A0ABU2TK83</accession>
<feature type="compositionally biased region" description="Low complexity" evidence="1">
    <location>
        <begin position="34"/>
        <end position="44"/>
    </location>
</feature>
<feature type="signal peptide" evidence="2">
    <location>
        <begin position="1"/>
        <end position="26"/>
    </location>
</feature>
<feature type="non-terminal residue" evidence="3">
    <location>
        <position position="120"/>
    </location>
</feature>
<evidence type="ECO:0000256" key="2">
    <source>
        <dbReference type="SAM" id="SignalP"/>
    </source>
</evidence>
<dbReference type="Proteomes" id="UP001180551">
    <property type="component" value="Unassembled WGS sequence"/>
</dbReference>
<feature type="compositionally biased region" description="Low complexity" evidence="1">
    <location>
        <begin position="88"/>
        <end position="97"/>
    </location>
</feature>
<comment type="caution">
    <text evidence="3">The sequence shown here is derived from an EMBL/GenBank/DDBJ whole genome shotgun (WGS) entry which is preliminary data.</text>
</comment>
<gene>
    <name evidence="3" type="ORF">RM550_37455</name>
</gene>
<dbReference type="EMBL" id="JAVRFE010000175">
    <property type="protein sequence ID" value="MDT0461323.1"/>
    <property type="molecule type" value="Genomic_DNA"/>
</dbReference>
<feature type="chain" id="PRO_5046274552" evidence="2">
    <location>
        <begin position="27"/>
        <end position="120"/>
    </location>
</feature>
<evidence type="ECO:0000256" key="1">
    <source>
        <dbReference type="SAM" id="MobiDB-lite"/>
    </source>
</evidence>
<feature type="region of interest" description="Disordered" evidence="1">
    <location>
        <begin position="69"/>
        <end position="102"/>
    </location>
</feature>
<keyword evidence="4" id="KW-1185">Reference proteome</keyword>
<organism evidence="3 4">
    <name type="scientific">Streptomyces mooreae</name>
    <dbReference type="NCBI Taxonomy" id="3075523"/>
    <lineage>
        <taxon>Bacteria</taxon>
        <taxon>Bacillati</taxon>
        <taxon>Actinomycetota</taxon>
        <taxon>Actinomycetes</taxon>
        <taxon>Kitasatosporales</taxon>
        <taxon>Streptomycetaceae</taxon>
        <taxon>Streptomyces</taxon>
    </lineage>
</organism>
<sequence length="120" mass="12419">MKRIPWARAAALGACVSLAIAVPALAVRDTESQPAPHAAATDAGPTPPPVTAEAIRDARETERYWTPERIRAAVPMDAVQEGGKGRDTAGATGTGRRSLVPTHRADAGVATVGVFLIRSA</sequence>
<reference evidence="3" key="1">
    <citation type="submission" date="2024-05" db="EMBL/GenBank/DDBJ databases">
        <title>30 novel species of actinomycetes from the DSMZ collection.</title>
        <authorList>
            <person name="Nouioui I."/>
        </authorList>
    </citation>
    <scope>NUCLEOTIDE SEQUENCE</scope>
    <source>
        <strain evidence="3">DSM 41527</strain>
    </source>
</reference>
<proteinExistence type="predicted"/>
<name>A0ABU2TK83_9ACTN</name>
<feature type="region of interest" description="Disordered" evidence="1">
    <location>
        <begin position="29"/>
        <end position="51"/>
    </location>
</feature>
<protein>
    <submittedName>
        <fullName evidence="3">Uncharacterized protein</fullName>
    </submittedName>
</protein>
<evidence type="ECO:0000313" key="3">
    <source>
        <dbReference type="EMBL" id="MDT0461323.1"/>
    </source>
</evidence>
<evidence type="ECO:0000313" key="4">
    <source>
        <dbReference type="Proteomes" id="UP001180551"/>
    </source>
</evidence>